<keyword evidence="2" id="KW-1185">Reference proteome</keyword>
<proteinExistence type="predicted"/>
<feature type="region of interest" description="Disordered" evidence="1">
    <location>
        <begin position="346"/>
        <end position="376"/>
    </location>
</feature>
<evidence type="ECO:0000256" key="1">
    <source>
        <dbReference type="SAM" id="MobiDB-lite"/>
    </source>
</evidence>
<feature type="compositionally biased region" description="Polar residues" evidence="1">
    <location>
        <begin position="199"/>
        <end position="225"/>
    </location>
</feature>
<protein>
    <submittedName>
        <fullName evidence="3">Uncharacterized protein isoform X2</fullName>
    </submittedName>
</protein>
<feature type="region of interest" description="Disordered" evidence="1">
    <location>
        <begin position="109"/>
        <end position="169"/>
    </location>
</feature>
<feature type="compositionally biased region" description="Basic and acidic residues" evidence="1">
    <location>
        <begin position="109"/>
        <end position="120"/>
    </location>
</feature>
<feature type="region of interest" description="Disordered" evidence="1">
    <location>
        <begin position="198"/>
        <end position="278"/>
    </location>
</feature>
<dbReference type="Proteomes" id="UP000504611">
    <property type="component" value="Unplaced"/>
</dbReference>
<dbReference type="RefSeq" id="XP_010768921.1">
    <property type="nucleotide sequence ID" value="XM_010770619.1"/>
</dbReference>
<dbReference type="GeneID" id="104944998"/>
<sequence>MPMVLRTRKSLAPTKVSEGEESEEKPQETESQDTDPVTPRRSARPHGSTTYEDSGSESDSESVQIIKMEETLQSPPAELEEETAEEAHLTEFKYCSIVLDRIGAEDKASRELEEREDMNRKGGKLVSRIPTFQKRPSGAIPTPELHVPKKDPPVHIAQPLEKSGSGGAEALKSKLTEVREKALPLPSVQTPKIGFEAEPSTTFAHSPVTTTPKSLFESGQYSSMIVSPRPALRLQQGSEQHLPEEDQSQTLEKGADNVLDAPDSQLPDQGLIGQKPLEHTKENYDVTVESWITLNAYGDTNKSEDELHTTKVSDVASIMDEQPPWEIQLKNLLEFKDSKSSSEAECHAEKSFNVDEATSPAAPEKPAESTKSTKSSGGCSFALFCFLPTLLLLVGGLGQHVWHYGLPLSVAQLTAQMELHWMEGLLVPEPCSTDCR</sequence>
<name>A0A6I9N3N8_9TELE</name>
<evidence type="ECO:0000313" key="2">
    <source>
        <dbReference type="Proteomes" id="UP000504611"/>
    </source>
</evidence>
<reference evidence="3" key="1">
    <citation type="submission" date="2025-08" db="UniProtKB">
        <authorList>
            <consortium name="RefSeq"/>
        </authorList>
    </citation>
    <scope>IDENTIFICATION</scope>
    <source>
        <tissue evidence="3">Muscle</tissue>
    </source>
</reference>
<accession>A0A6I9N3N8</accession>
<dbReference type="AlphaFoldDB" id="A0A6I9N3N8"/>
<gene>
    <name evidence="3" type="primary">LOC104944998</name>
</gene>
<evidence type="ECO:0000313" key="3">
    <source>
        <dbReference type="RefSeq" id="XP_010768921.1"/>
    </source>
</evidence>
<feature type="region of interest" description="Disordered" evidence="1">
    <location>
        <begin position="1"/>
        <end position="85"/>
    </location>
</feature>
<organism evidence="2 3">
    <name type="scientific">Notothenia coriiceps</name>
    <name type="common">black rockcod</name>
    <dbReference type="NCBI Taxonomy" id="8208"/>
    <lineage>
        <taxon>Eukaryota</taxon>
        <taxon>Metazoa</taxon>
        <taxon>Chordata</taxon>
        <taxon>Craniata</taxon>
        <taxon>Vertebrata</taxon>
        <taxon>Euteleostomi</taxon>
        <taxon>Actinopterygii</taxon>
        <taxon>Neopterygii</taxon>
        <taxon>Teleostei</taxon>
        <taxon>Neoteleostei</taxon>
        <taxon>Acanthomorphata</taxon>
        <taxon>Eupercaria</taxon>
        <taxon>Perciformes</taxon>
        <taxon>Notothenioidei</taxon>
        <taxon>Nototheniidae</taxon>
        <taxon>Notothenia</taxon>
    </lineage>
</organism>